<dbReference type="Pfam" id="PF12814">
    <property type="entry name" value="Mcp5_PH"/>
    <property type="match status" value="1"/>
</dbReference>
<comment type="caution">
    <text evidence="3">The sequence shown here is derived from an EMBL/GenBank/DDBJ whole genome shotgun (WGS) entry which is preliminary data.</text>
</comment>
<reference evidence="3" key="1">
    <citation type="journal article" date="2020" name="Front. Microbiol.">
        <title>Phenotypic and Genetic Characterization of the Cheese Ripening Yeast Geotrichum candidum.</title>
        <authorList>
            <person name="Perkins V."/>
            <person name="Vignola S."/>
            <person name="Lessard M.H."/>
            <person name="Plante P.L."/>
            <person name="Corbeil J."/>
            <person name="Dugat-Bony E."/>
            <person name="Frenette M."/>
            <person name="Labrie S."/>
        </authorList>
    </citation>
    <scope>NUCLEOTIDE SEQUENCE</scope>
    <source>
        <strain evidence="3">LMA-70</strain>
    </source>
</reference>
<reference evidence="3" key="2">
    <citation type="submission" date="2020-01" db="EMBL/GenBank/DDBJ databases">
        <authorList>
            <person name="Perkins V."/>
            <person name="Lessard M.-H."/>
            <person name="Dugat-Bony E."/>
            <person name="Frenette M."/>
            <person name="Labrie S."/>
        </authorList>
    </citation>
    <scope>NUCLEOTIDE SEQUENCE</scope>
    <source>
        <strain evidence="3">LMA-70</strain>
    </source>
</reference>
<dbReference type="GO" id="GO:0005934">
    <property type="term" value="C:cellular bud tip"/>
    <property type="evidence" value="ECO:0007669"/>
    <property type="project" value="TreeGrafter"/>
</dbReference>
<organism evidence="3 4">
    <name type="scientific">Geotrichum candidum</name>
    <name type="common">Oospora lactis</name>
    <name type="synonym">Dipodascus geotrichum</name>
    <dbReference type="NCBI Taxonomy" id="1173061"/>
    <lineage>
        <taxon>Eukaryota</taxon>
        <taxon>Fungi</taxon>
        <taxon>Dikarya</taxon>
        <taxon>Ascomycota</taxon>
        <taxon>Saccharomycotina</taxon>
        <taxon>Dipodascomycetes</taxon>
        <taxon>Dipodascales</taxon>
        <taxon>Dipodascaceae</taxon>
        <taxon>Geotrichum</taxon>
    </lineage>
</organism>
<dbReference type="PANTHER" id="PTHR28190:SF1">
    <property type="entry name" value="NUCLEAR MIGRATION PROTEIN NUM1"/>
    <property type="match status" value="1"/>
</dbReference>
<dbReference type="InterPro" id="IPR053005">
    <property type="entry name" value="Nuclear_Pos-Cytoskel_Interact"/>
</dbReference>
<dbReference type="AlphaFoldDB" id="A0A9P5FZW1"/>
<evidence type="ECO:0000313" key="4">
    <source>
        <dbReference type="Proteomes" id="UP000750522"/>
    </source>
</evidence>
<feature type="region of interest" description="Disordered" evidence="1">
    <location>
        <begin position="362"/>
        <end position="393"/>
    </location>
</feature>
<gene>
    <name evidence="3" type="ORF">DV451_004834</name>
</gene>
<evidence type="ECO:0000259" key="2">
    <source>
        <dbReference type="PROSITE" id="PS50003"/>
    </source>
</evidence>
<dbReference type="SUPFAM" id="SSF50729">
    <property type="entry name" value="PH domain-like"/>
    <property type="match status" value="1"/>
</dbReference>
<sequence length="393" mass="44029">MTREEIQAEAEKVGLVAIGAAEYEHLKMQQRATPGETAFFTTANHQSTNSQDPITMRAMVGGSDNESWSGPSHAAKHSVDNSISSYNNAYYDPTVGEENNFMFNGNQATTSKSMLLDSVPPKQPKPHISEASLGDRIMRMKQPESPEAPSMMNMSAFTIGTNASLQDRHMISLITQVVIGEYLFKYTRRRGLSGISENRHERYFWVHPYTLTLYWSQDNPAIDARNNGKAKSVAIIGVQTEEDANPLPPGLFHKSIIIQTSEKKTLKLTCPTRQRHNIWYGALLYLLKRSEEAVSLAHDNDIDNFSIIDDDDNDSIIDDYMEEVKNKRYRSAVPPSPGTSRMSSFRQGIAPEMNRMRTSRTASFHGISGPSGAGHRRQSDVHSLWSRNSDKGR</sequence>
<protein>
    <recommendedName>
        <fullName evidence="2">PH domain-containing protein</fullName>
    </recommendedName>
</protein>
<dbReference type="EMBL" id="QQZK01000162">
    <property type="protein sequence ID" value="KAF5095006.1"/>
    <property type="molecule type" value="Genomic_DNA"/>
</dbReference>
<dbReference type="PROSITE" id="PS50003">
    <property type="entry name" value="PH_DOMAIN"/>
    <property type="match status" value="1"/>
</dbReference>
<accession>A0A9P5FZW1</accession>
<dbReference type="GO" id="GO:0005739">
    <property type="term" value="C:mitochondrion"/>
    <property type="evidence" value="ECO:0007669"/>
    <property type="project" value="TreeGrafter"/>
</dbReference>
<proteinExistence type="predicted"/>
<dbReference type="GO" id="GO:0005543">
    <property type="term" value="F:phospholipid binding"/>
    <property type="evidence" value="ECO:0007669"/>
    <property type="project" value="InterPro"/>
</dbReference>
<dbReference type="PANTHER" id="PTHR28190">
    <property type="entry name" value="NUCLEAR MIGRATION PROTEIN NUM1"/>
    <property type="match status" value="1"/>
</dbReference>
<dbReference type="Proteomes" id="UP000750522">
    <property type="component" value="Unassembled WGS sequence"/>
</dbReference>
<dbReference type="GO" id="GO:0000226">
    <property type="term" value="P:microtubule cytoskeleton organization"/>
    <property type="evidence" value="ECO:0007669"/>
    <property type="project" value="TreeGrafter"/>
</dbReference>
<dbReference type="CDD" id="cd13365">
    <property type="entry name" value="PH_PLC_plant-like"/>
    <property type="match status" value="1"/>
</dbReference>
<dbReference type="GO" id="GO:0032065">
    <property type="term" value="P:maintenance of protein location in cell cortex"/>
    <property type="evidence" value="ECO:0007669"/>
    <property type="project" value="InterPro"/>
</dbReference>
<evidence type="ECO:0000256" key="1">
    <source>
        <dbReference type="SAM" id="MobiDB-lite"/>
    </source>
</evidence>
<name>A0A9P5FZW1_GEOCN</name>
<feature type="domain" description="PH" evidence="2">
    <location>
        <begin position="176"/>
        <end position="288"/>
    </location>
</feature>
<dbReference type="InterPro" id="IPR001849">
    <property type="entry name" value="PH_domain"/>
</dbReference>
<evidence type="ECO:0000313" key="3">
    <source>
        <dbReference type="EMBL" id="KAF5095006.1"/>
    </source>
</evidence>
<dbReference type="GO" id="GO:0015631">
    <property type="term" value="F:tubulin binding"/>
    <property type="evidence" value="ECO:0007669"/>
    <property type="project" value="TreeGrafter"/>
</dbReference>
<dbReference type="InterPro" id="IPR024774">
    <property type="entry name" value="PH_dom-Mcp5-type"/>
</dbReference>
<dbReference type="GO" id="GO:0005938">
    <property type="term" value="C:cell cortex"/>
    <property type="evidence" value="ECO:0007669"/>
    <property type="project" value="InterPro"/>
</dbReference>